<organism evidence="3 4">
    <name type="scientific">Clostridium acetobutylicum (strain ATCC 824 / DSM 792 / JCM 1419 / IAM 19013 / LMG 5710 / NBRC 13948 / NRRL B-527 / VKM B-1787 / 2291 / W)</name>
    <dbReference type="NCBI Taxonomy" id="272562"/>
    <lineage>
        <taxon>Bacteria</taxon>
        <taxon>Bacillati</taxon>
        <taxon>Bacillota</taxon>
        <taxon>Clostridia</taxon>
        <taxon>Eubacteriales</taxon>
        <taxon>Clostridiaceae</taxon>
        <taxon>Clostridium</taxon>
    </lineage>
</organism>
<dbReference type="PROSITE" id="PS51372">
    <property type="entry name" value="PRD_2"/>
    <property type="match status" value="2"/>
</dbReference>
<dbReference type="InterPro" id="IPR011608">
    <property type="entry name" value="PRD"/>
</dbReference>
<dbReference type="PIR" id="H97066">
    <property type="entry name" value="H97066"/>
</dbReference>
<evidence type="ECO:0000256" key="1">
    <source>
        <dbReference type="ARBA" id="ARBA00022737"/>
    </source>
</evidence>
<proteinExistence type="predicted"/>
<dbReference type="EMBL" id="AE001437">
    <property type="protein sequence ID" value="AAK79323.1"/>
    <property type="molecule type" value="Genomic_DNA"/>
</dbReference>
<dbReference type="Pfam" id="PF00874">
    <property type="entry name" value="PRD"/>
    <property type="match status" value="2"/>
</dbReference>
<dbReference type="STRING" id="272562.CA_C1355"/>
<dbReference type="NCBIfam" id="NF047357">
    <property type="entry name" value="antiterm_GlcT"/>
    <property type="match status" value="1"/>
</dbReference>
<dbReference type="GO" id="GO:0006355">
    <property type="term" value="P:regulation of DNA-templated transcription"/>
    <property type="evidence" value="ECO:0007669"/>
    <property type="project" value="InterPro"/>
</dbReference>
<dbReference type="RefSeq" id="WP_010964664.1">
    <property type="nucleotide sequence ID" value="NC_003030.1"/>
</dbReference>
<sequence>MKNSTGDFKIIKVLNNNVLFVLQNNKEKILFERGIGFGKKIDDLISADTHVEKVFSIENENNSNTFKQLVSTVNTNIIGICEEIISMISKELNENLNEKIHISLTDHISFTLKRLLSNDTIQNPFLIETATLYKTEFELAKKAVKMLEEKTNIEIPEDEVGFIALHIHSARKKGELSNTIKYAFLSNTIIEFIEDELDITIDKHSIDYARFITHLRFTIERIINSSPIKNELLNAIKHAYPESYKLSSKICKLLEDELHKKVVEDETAYLVMHIERIKNNTKGSILK</sequence>
<dbReference type="AlphaFoldDB" id="Q97JD1"/>
<evidence type="ECO:0000313" key="3">
    <source>
        <dbReference type="EMBL" id="AAK79323.1"/>
    </source>
</evidence>
<dbReference type="PATRIC" id="fig|272562.8.peg.1559"/>
<evidence type="ECO:0000313" key="4">
    <source>
        <dbReference type="Proteomes" id="UP000000814"/>
    </source>
</evidence>
<dbReference type="OrthoDB" id="9813552at2"/>
<feature type="domain" description="PRD" evidence="2">
    <location>
        <begin position="72"/>
        <end position="177"/>
    </location>
</feature>
<dbReference type="Gene3D" id="1.20.890.100">
    <property type="match status" value="1"/>
</dbReference>
<dbReference type="InterPro" id="IPR050661">
    <property type="entry name" value="BglG_antiterminators"/>
</dbReference>
<name>Q97JD1_CLOAB</name>
<dbReference type="Pfam" id="PF03123">
    <property type="entry name" value="CAT_RBD"/>
    <property type="match status" value="1"/>
</dbReference>
<gene>
    <name evidence="3" type="ordered locus">CA_C1355</name>
</gene>
<dbReference type="KEGG" id="cac:CA_C1355"/>
<dbReference type="Gene3D" id="1.20.58.1950">
    <property type="match status" value="1"/>
</dbReference>
<dbReference type="SUPFAM" id="SSF50151">
    <property type="entry name" value="SacY-like RNA-binding domain"/>
    <property type="match status" value="1"/>
</dbReference>
<keyword evidence="1" id="KW-0677">Repeat</keyword>
<evidence type="ECO:0000259" key="2">
    <source>
        <dbReference type="PROSITE" id="PS51372"/>
    </source>
</evidence>
<accession>Q97JD1</accession>
<dbReference type="Gene3D" id="1.10.1790.10">
    <property type="entry name" value="PRD domain"/>
    <property type="match status" value="1"/>
</dbReference>
<protein>
    <submittedName>
        <fullName evidence="3">Transcriptional antiterminator (BglG family)</fullName>
    </submittedName>
</protein>
<dbReference type="GO" id="GO:0003723">
    <property type="term" value="F:RNA binding"/>
    <property type="evidence" value="ECO:0007669"/>
    <property type="project" value="InterPro"/>
</dbReference>
<dbReference type="SMART" id="SM01061">
    <property type="entry name" value="CAT_RBD"/>
    <property type="match status" value="1"/>
</dbReference>
<dbReference type="InterPro" id="IPR036634">
    <property type="entry name" value="PRD_sf"/>
</dbReference>
<dbReference type="SUPFAM" id="SSF63520">
    <property type="entry name" value="PTS-regulatory domain, PRD"/>
    <property type="match status" value="2"/>
</dbReference>
<feature type="domain" description="PRD" evidence="2">
    <location>
        <begin position="178"/>
        <end position="284"/>
    </location>
</feature>
<dbReference type="GeneID" id="44997860"/>
<reference evidence="3 4" key="1">
    <citation type="journal article" date="2001" name="J. Bacteriol.">
        <title>Genome sequence and comparative analysis of the solvent-producing bacterium Clostridium acetobutylicum.</title>
        <authorList>
            <person name="Nolling J."/>
            <person name="Breton G."/>
            <person name="Omelchenko M.V."/>
            <person name="Makarova K.S."/>
            <person name="Zeng Q."/>
            <person name="Gibson R."/>
            <person name="Lee H.M."/>
            <person name="Dubois J."/>
            <person name="Qiu D."/>
            <person name="Hitti J."/>
            <person name="Wolf Y.I."/>
            <person name="Tatusov R.L."/>
            <person name="Sabathe F."/>
            <person name="Doucette-Stamm L."/>
            <person name="Soucaille P."/>
            <person name="Daly M.J."/>
            <person name="Bennett G.N."/>
            <person name="Koonin E.V."/>
            <person name="Smith D.R."/>
        </authorList>
    </citation>
    <scope>NUCLEOTIDE SEQUENCE [LARGE SCALE GENOMIC DNA]</scope>
    <source>
        <strain evidence="4">ATCC 824 / DSM 792 / JCM 1419 / LMG 5710 / VKM B-1787</strain>
    </source>
</reference>
<dbReference type="InterPro" id="IPR004341">
    <property type="entry name" value="CAT_RNA-bd_dom"/>
</dbReference>
<dbReference type="Proteomes" id="UP000000814">
    <property type="component" value="Chromosome"/>
</dbReference>
<dbReference type="PANTHER" id="PTHR30185">
    <property type="entry name" value="CRYPTIC BETA-GLUCOSIDE BGL OPERON ANTITERMINATOR"/>
    <property type="match status" value="1"/>
</dbReference>
<dbReference type="PANTHER" id="PTHR30185:SF16">
    <property type="entry name" value="PROTEIN GLCT"/>
    <property type="match status" value="1"/>
</dbReference>
<keyword evidence="4" id="KW-1185">Reference proteome</keyword>
<dbReference type="Gene3D" id="2.30.24.10">
    <property type="entry name" value="CAT RNA-binding domain"/>
    <property type="match status" value="1"/>
</dbReference>
<dbReference type="InterPro" id="IPR036650">
    <property type="entry name" value="CAT_RNA-bd_dom_sf"/>
</dbReference>
<dbReference type="eggNOG" id="COG3711">
    <property type="taxonomic scope" value="Bacteria"/>
</dbReference>
<dbReference type="HOGENOM" id="CLU_078802_0_0_9"/>